<feature type="domain" description="Apple" evidence="4">
    <location>
        <begin position="381"/>
        <end position="471"/>
    </location>
</feature>
<dbReference type="GO" id="GO:0009897">
    <property type="term" value="C:external side of plasma membrane"/>
    <property type="evidence" value="ECO:0000318"/>
    <property type="project" value="GO_Central"/>
</dbReference>
<feature type="compositionally biased region" description="Low complexity" evidence="2">
    <location>
        <begin position="356"/>
        <end position="381"/>
    </location>
</feature>
<dbReference type="Gene3D" id="3.10.100.10">
    <property type="entry name" value="Mannose-Binding Protein A, subunit A"/>
    <property type="match status" value="2"/>
</dbReference>
<evidence type="ECO:0000259" key="4">
    <source>
        <dbReference type="PROSITE" id="PS50948"/>
    </source>
</evidence>
<feature type="region of interest" description="Disordered" evidence="2">
    <location>
        <begin position="306"/>
        <end position="381"/>
    </location>
</feature>
<dbReference type="OrthoDB" id="2142683at2759"/>
<dbReference type="PANTHER" id="PTHR22802">
    <property type="entry name" value="C-TYPE LECTIN SUPERFAMILY MEMBER"/>
    <property type="match status" value="1"/>
</dbReference>
<evidence type="ECO:0000259" key="3">
    <source>
        <dbReference type="PROSITE" id="PS50041"/>
    </source>
</evidence>
<feature type="compositionally biased region" description="Low complexity" evidence="2">
    <location>
        <begin position="309"/>
        <end position="346"/>
    </location>
</feature>
<name>A0A7M7NW23_STRPU</name>
<dbReference type="GO" id="GO:0030246">
    <property type="term" value="F:carbohydrate binding"/>
    <property type="evidence" value="ECO:0000318"/>
    <property type="project" value="GO_Central"/>
</dbReference>
<dbReference type="InterPro" id="IPR051004">
    <property type="entry name" value="DC-SIGN_domain-containing"/>
</dbReference>
<dbReference type="InterPro" id="IPR016187">
    <property type="entry name" value="CTDL_fold"/>
</dbReference>
<dbReference type="GO" id="GO:0038187">
    <property type="term" value="F:pattern recognition receptor activity"/>
    <property type="evidence" value="ECO:0000318"/>
    <property type="project" value="GO_Central"/>
</dbReference>
<sequence length="477" mass="52666">MVGELQDTYTIEMELSFFVIFVILNQYSPVTADLACESDQIENDGSCYYFSESKLNFASSKSFCEDLGMHLVYIGSQEEQNFMQNTISGSEKHWIGLSKVTWIDGSSLDYNNFAYVFDDGGICFRMADEWSYQWHDQRCSGSNYYICENEKEDSAACTGGHTEYDESCYHFSQSNSNFASSKSSCADLGMHLVYIGSEDEQEFLVDNLPLANEDYWIGLSSVTWLDGSSLTHYNFAASDEKTLDEGGKCFVIEPNKSYQWLDDKFEEGHTHRYICEKEGGIQSSSLQQTTPVAATSPASAITQTANVVTTSSSTQSPSTTGDKISEATTSLASTTPTSQISSTSTTEKGSTDASLTSEHTTDTTPATTVTHTTQTMSSTTCRSSSRDRGHTIFKNFRLLASNVALIDAYVLSSYTVSSIIRCSQLCLADVRCSCYTYIACEGSCLLGKECLATSTYAFERRTGAKFYSALLEDQKCF</sequence>
<dbReference type="SMART" id="SM00034">
    <property type="entry name" value="CLECT"/>
    <property type="match status" value="2"/>
</dbReference>
<evidence type="ECO:0000256" key="1">
    <source>
        <dbReference type="ARBA" id="ARBA00023157"/>
    </source>
</evidence>
<feature type="domain" description="C-type lectin" evidence="3">
    <location>
        <begin position="164"/>
        <end position="262"/>
    </location>
</feature>
<organism evidence="5 6">
    <name type="scientific">Strongylocentrotus purpuratus</name>
    <name type="common">Purple sea urchin</name>
    <dbReference type="NCBI Taxonomy" id="7668"/>
    <lineage>
        <taxon>Eukaryota</taxon>
        <taxon>Metazoa</taxon>
        <taxon>Echinodermata</taxon>
        <taxon>Eleutherozoa</taxon>
        <taxon>Echinozoa</taxon>
        <taxon>Echinoidea</taxon>
        <taxon>Euechinoidea</taxon>
        <taxon>Echinacea</taxon>
        <taxon>Camarodonta</taxon>
        <taxon>Echinidea</taxon>
        <taxon>Strongylocentrotidae</taxon>
        <taxon>Strongylocentrotus</taxon>
    </lineage>
</organism>
<keyword evidence="6" id="KW-1185">Reference proteome</keyword>
<dbReference type="InterPro" id="IPR016186">
    <property type="entry name" value="C-type_lectin-like/link_sf"/>
</dbReference>
<evidence type="ECO:0000313" key="5">
    <source>
        <dbReference type="EnsemblMetazoa" id="XP_030840192"/>
    </source>
</evidence>
<dbReference type="InterPro" id="IPR003609">
    <property type="entry name" value="Pan_app"/>
</dbReference>
<dbReference type="AlphaFoldDB" id="A0A7M7NW23"/>
<dbReference type="PROSITE" id="PS50948">
    <property type="entry name" value="PAN"/>
    <property type="match status" value="1"/>
</dbReference>
<dbReference type="OMA" id="ANEDYWI"/>
<dbReference type="PANTHER" id="PTHR22802:SF463">
    <property type="entry name" value="C-TYPE LECTIN DOMAIN-CONTAINING PROTEIN"/>
    <property type="match status" value="1"/>
</dbReference>
<keyword evidence="1" id="KW-1015">Disulfide bond</keyword>
<protein>
    <submittedName>
        <fullName evidence="5">Uncharacterized protein</fullName>
    </submittedName>
</protein>
<reference evidence="6" key="1">
    <citation type="submission" date="2015-02" db="EMBL/GenBank/DDBJ databases">
        <title>Genome sequencing for Strongylocentrotus purpuratus.</title>
        <authorList>
            <person name="Murali S."/>
            <person name="Liu Y."/>
            <person name="Vee V."/>
            <person name="English A."/>
            <person name="Wang M."/>
            <person name="Skinner E."/>
            <person name="Han Y."/>
            <person name="Muzny D.M."/>
            <person name="Worley K.C."/>
            <person name="Gibbs R.A."/>
        </authorList>
    </citation>
    <scope>NUCLEOTIDE SEQUENCE</scope>
</reference>
<dbReference type="InterPro" id="IPR001304">
    <property type="entry name" value="C-type_lectin-like"/>
</dbReference>
<dbReference type="GO" id="GO:0006955">
    <property type="term" value="P:immune response"/>
    <property type="evidence" value="ECO:0000318"/>
    <property type="project" value="GO_Central"/>
</dbReference>
<accession>A0A7M7NW23</accession>
<dbReference type="KEGG" id="spu:105443012"/>
<reference evidence="5" key="2">
    <citation type="submission" date="2021-01" db="UniProtKB">
        <authorList>
            <consortium name="EnsemblMetazoa"/>
        </authorList>
    </citation>
    <scope>IDENTIFICATION</scope>
</reference>
<proteinExistence type="predicted"/>
<feature type="domain" description="C-type lectin" evidence="3">
    <location>
        <begin position="43"/>
        <end position="148"/>
    </location>
</feature>
<dbReference type="EnsemblMetazoa" id="XM_030984332">
    <property type="protein sequence ID" value="XP_030840192"/>
    <property type="gene ID" value="LOC105443012"/>
</dbReference>
<dbReference type="Proteomes" id="UP000007110">
    <property type="component" value="Unassembled WGS sequence"/>
</dbReference>
<dbReference type="GeneID" id="105443012"/>
<evidence type="ECO:0000256" key="2">
    <source>
        <dbReference type="SAM" id="MobiDB-lite"/>
    </source>
</evidence>
<dbReference type="Pfam" id="PF00059">
    <property type="entry name" value="Lectin_C"/>
    <property type="match status" value="2"/>
</dbReference>
<dbReference type="InParanoid" id="A0A7M7NW23"/>
<dbReference type="CDD" id="cd00037">
    <property type="entry name" value="CLECT"/>
    <property type="match status" value="1"/>
</dbReference>
<dbReference type="RefSeq" id="XP_030840192.1">
    <property type="nucleotide sequence ID" value="XM_030984332.1"/>
</dbReference>
<dbReference type="InterPro" id="IPR018378">
    <property type="entry name" value="C-type_lectin_CS"/>
</dbReference>
<evidence type="ECO:0000313" key="6">
    <source>
        <dbReference type="Proteomes" id="UP000007110"/>
    </source>
</evidence>
<dbReference type="PROSITE" id="PS00615">
    <property type="entry name" value="C_TYPE_LECTIN_1"/>
    <property type="match status" value="1"/>
</dbReference>
<dbReference type="PROSITE" id="PS50041">
    <property type="entry name" value="C_TYPE_LECTIN_2"/>
    <property type="match status" value="2"/>
</dbReference>
<dbReference type="SUPFAM" id="SSF56436">
    <property type="entry name" value="C-type lectin-like"/>
    <property type="match status" value="2"/>
</dbReference>